<sequence>MTKFGLLYSGRAMALDDINTSSFSPNTSFGERILYGVQKALRKLAEETAMKGGSLVVKIDGEIKEVPAKELLKTLPEQGG</sequence>
<dbReference type="Proteomes" id="UP000190541">
    <property type="component" value="Unassembled WGS sequence"/>
</dbReference>
<dbReference type="STRING" id="623280.SAMN05660226_01456"/>
<proteinExistence type="predicted"/>
<organism evidence="1 2">
    <name type="scientific">Parapedobacter luteus</name>
    <dbReference type="NCBI Taxonomy" id="623280"/>
    <lineage>
        <taxon>Bacteria</taxon>
        <taxon>Pseudomonadati</taxon>
        <taxon>Bacteroidota</taxon>
        <taxon>Sphingobacteriia</taxon>
        <taxon>Sphingobacteriales</taxon>
        <taxon>Sphingobacteriaceae</taxon>
        <taxon>Parapedobacter</taxon>
    </lineage>
</organism>
<name>A0A1T5BFS2_9SPHI</name>
<dbReference type="EMBL" id="FUYS01000003">
    <property type="protein sequence ID" value="SKB46151.1"/>
    <property type="molecule type" value="Genomic_DNA"/>
</dbReference>
<protein>
    <submittedName>
        <fullName evidence="1">Uncharacterized protein</fullName>
    </submittedName>
</protein>
<accession>A0A1T5BFS2</accession>
<gene>
    <name evidence="1" type="ORF">SAMN05660226_01456</name>
</gene>
<reference evidence="1 2" key="1">
    <citation type="submission" date="2017-02" db="EMBL/GenBank/DDBJ databases">
        <authorList>
            <person name="Peterson S.W."/>
        </authorList>
    </citation>
    <scope>NUCLEOTIDE SEQUENCE [LARGE SCALE GENOMIC DNA]</scope>
    <source>
        <strain evidence="1 2">DSM 22899</strain>
    </source>
</reference>
<dbReference type="AlphaFoldDB" id="A0A1T5BFS2"/>
<evidence type="ECO:0000313" key="1">
    <source>
        <dbReference type="EMBL" id="SKB46151.1"/>
    </source>
</evidence>
<evidence type="ECO:0000313" key="2">
    <source>
        <dbReference type="Proteomes" id="UP000190541"/>
    </source>
</evidence>
<keyword evidence="2" id="KW-1185">Reference proteome</keyword>
<dbReference type="OrthoDB" id="712607at2"/>